<sequence>MSLTVYDNRRSLSTLLSAGARGAFRIVGSFALTLFQAHRARRSLRVLVAQEDYMLRDIGVTRADLYAALSAPNTKDPSSVLARLAGERQKAERARRKAVARNRRATT</sequence>
<reference evidence="3 4" key="1">
    <citation type="submission" date="2018-04" db="EMBL/GenBank/DDBJ databases">
        <title>Genomic Encyclopedia of Archaeal and Bacterial Type Strains, Phase II (KMG-II): from individual species to whole genera.</title>
        <authorList>
            <person name="Goeker M."/>
        </authorList>
    </citation>
    <scope>NUCLEOTIDE SEQUENCE [LARGE SCALE GENOMIC DNA]</scope>
    <source>
        <strain evidence="3 4">DSM 23382</strain>
    </source>
</reference>
<dbReference type="InterPro" id="IPR009506">
    <property type="entry name" value="YjiS-like"/>
</dbReference>
<feature type="region of interest" description="Disordered" evidence="1">
    <location>
        <begin position="86"/>
        <end position="107"/>
    </location>
</feature>
<accession>A0A2T5VF53</accession>
<comment type="caution">
    <text evidence="3">The sequence shown here is derived from an EMBL/GenBank/DDBJ whole genome shotgun (WGS) entry which is preliminary data.</text>
</comment>
<feature type="domain" description="YjiS-like" evidence="2">
    <location>
        <begin position="32"/>
        <end position="66"/>
    </location>
</feature>
<evidence type="ECO:0000259" key="2">
    <source>
        <dbReference type="Pfam" id="PF06568"/>
    </source>
</evidence>
<dbReference type="Proteomes" id="UP000244081">
    <property type="component" value="Unassembled WGS sequence"/>
</dbReference>
<evidence type="ECO:0000313" key="3">
    <source>
        <dbReference type="EMBL" id="PTW62385.1"/>
    </source>
</evidence>
<keyword evidence="4" id="KW-1185">Reference proteome</keyword>
<evidence type="ECO:0000313" key="4">
    <source>
        <dbReference type="Proteomes" id="UP000244081"/>
    </source>
</evidence>
<evidence type="ECO:0000256" key="1">
    <source>
        <dbReference type="SAM" id="MobiDB-lite"/>
    </source>
</evidence>
<name>A0A2T5VF53_9HYPH</name>
<gene>
    <name evidence="3" type="ORF">C8N35_101427</name>
</gene>
<dbReference type="Pfam" id="PF06568">
    <property type="entry name" value="YjiS-like"/>
    <property type="match status" value="1"/>
</dbReference>
<feature type="compositionally biased region" description="Basic residues" evidence="1">
    <location>
        <begin position="93"/>
        <end position="107"/>
    </location>
</feature>
<protein>
    <submittedName>
        <fullName evidence="3">Uncharacterized protein DUF1127</fullName>
    </submittedName>
</protein>
<dbReference type="EMBL" id="QAYG01000001">
    <property type="protein sequence ID" value="PTW62385.1"/>
    <property type="molecule type" value="Genomic_DNA"/>
</dbReference>
<dbReference type="AlphaFoldDB" id="A0A2T5VF53"/>
<proteinExistence type="predicted"/>
<dbReference type="RefSeq" id="WP_170121993.1">
    <property type="nucleotide sequence ID" value="NZ_QAYG01000001.1"/>
</dbReference>
<organism evidence="3 4">
    <name type="scientific">Breoghania corrubedonensis</name>
    <dbReference type="NCBI Taxonomy" id="665038"/>
    <lineage>
        <taxon>Bacteria</taxon>
        <taxon>Pseudomonadati</taxon>
        <taxon>Pseudomonadota</taxon>
        <taxon>Alphaproteobacteria</taxon>
        <taxon>Hyphomicrobiales</taxon>
        <taxon>Stappiaceae</taxon>
        <taxon>Breoghania</taxon>
    </lineage>
</organism>